<organism evidence="2 3">
    <name type="scientific">Epilithonimonas hungarica</name>
    <dbReference type="NCBI Taxonomy" id="454006"/>
    <lineage>
        <taxon>Bacteria</taxon>
        <taxon>Pseudomonadati</taxon>
        <taxon>Bacteroidota</taxon>
        <taxon>Flavobacteriia</taxon>
        <taxon>Flavobacteriales</taxon>
        <taxon>Weeksellaceae</taxon>
        <taxon>Chryseobacterium group</taxon>
        <taxon>Epilithonimonas</taxon>
    </lineage>
</organism>
<dbReference type="STRING" id="454006.SAMN05421825_2552"/>
<dbReference type="PANTHER" id="PTHR30535">
    <property type="entry name" value="VITAMIN B12-BINDING PROTEIN"/>
    <property type="match status" value="1"/>
</dbReference>
<dbReference type="OrthoDB" id="9797736at2"/>
<evidence type="ECO:0000313" key="3">
    <source>
        <dbReference type="Proteomes" id="UP000199203"/>
    </source>
</evidence>
<gene>
    <name evidence="2" type="ORF">SAMN05421825_2552</name>
</gene>
<name>A0A1G7R4E8_9FLAO</name>
<dbReference type="EMBL" id="FNBH01000003">
    <property type="protein sequence ID" value="SDG05666.1"/>
    <property type="molecule type" value="Genomic_DNA"/>
</dbReference>
<dbReference type="SUPFAM" id="SSF53807">
    <property type="entry name" value="Helical backbone' metal receptor"/>
    <property type="match status" value="1"/>
</dbReference>
<feature type="domain" description="Fe/B12 periplasmic-binding" evidence="1">
    <location>
        <begin position="42"/>
        <end position="293"/>
    </location>
</feature>
<dbReference type="PANTHER" id="PTHR30535:SF4">
    <property type="entry name" value="HEMIN-BINDING PERIPLASMIC PROTEIN HMUT"/>
    <property type="match status" value="1"/>
</dbReference>
<dbReference type="InterPro" id="IPR002491">
    <property type="entry name" value="ABC_transptr_periplasmic_BD"/>
</dbReference>
<dbReference type="PROSITE" id="PS51257">
    <property type="entry name" value="PROKAR_LIPOPROTEIN"/>
    <property type="match status" value="1"/>
</dbReference>
<dbReference type="Pfam" id="PF01497">
    <property type="entry name" value="Peripla_BP_2"/>
    <property type="match status" value="1"/>
</dbReference>
<evidence type="ECO:0000313" key="2">
    <source>
        <dbReference type="EMBL" id="SDG05666.1"/>
    </source>
</evidence>
<evidence type="ECO:0000259" key="1">
    <source>
        <dbReference type="PROSITE" id="PS50983"/>
    </source>
</evidence>
<reference evidence="3" key="1">
    <citation type="submission" date="2016-10" db="EMBL/GenBank/DDBJ databases">
        <authorList>
            <person name="Varghese N."/>
            <person name="Submissions S."/>
        </authorList>
    </citation>
    <scope>NUCLEOTIDE SEQUENCE [LARGE SCALE GENOMIC DNA]</scope>
    <source>
        <strain evidence="3">DSM 19684</strain>
    </source>
</reference>
<dbReference type="RefSeq" id="WP_089873824.1">
    <property type="nucleotide sequence ID" value="NZ_FNBH01000003.1"/>
</dbReference>
<dbReference type="InterPro" id="IPR050902">
    <property type="entry name" value="ABC_Transporter_SBP"/>
</dbReference>
<protein>
    <submittedName>
        <fullName evidence="2">Iron complex transport system substrate-binding protein</fullName>
    </submittedName>
</protein>
<dbReference type="AlphaFoldDB" id="A0A1G7R4E8"/>
<keyword evidence="3" id="KW-1185">Reference proteome</keyword>
<sequence>MKNIKIAVLSALLLTGFSCKKEDSKVAKPEEIKTEAPVSDQKIVSISGGVTEIVAALGHEKEIVGIDVTSTYPESLKSTAEELGHVRSMTIEPIMKLDPTLILASDKDINPDLLEKIKASGIKTELFQQEFSINGTKKLIDQVAKALGNTNQQILLDKIDADVKQIQPIAKKPKVLFIYARGNMMMVGGKNTPMASIIEIAGGENAANDFEDFKPLTPEAVVQSNPDVLLFFTSGLQGSGGIEGALKMPGVPQTNAGKNKKVIALDGGLLSSFGPRVGEAALSLNKLLIEYSK</sequence>
<proteinExistence type="predicted"/>
<dbReference type="Proteomes" id="UP000199203">
    <property type="component" value="Unassembled WGS sequence"/>
</dbReference>
<dbReference type="Gene3D" id="3.40.50.1980">
    <property type="entry name" value="Nitrogenase molybdenum iron protein domain"/>
    <property type="match status" value="2"/>
</dbReference>
<accession>A0A1G7R4E8</accession>
<dbReference type="PROSITE" id="PS50983">
    <property type="entry name" value="FE_B12_PBP"/>
    <property type="match status" value="1"/>
</dbReference>